<dbReference type="AlphaFoldDB" id="A0AAF3EHG6"/>
<accession>A0AAF3EHG6</accession>
<sequence length="169" mass="19003">MSPHSPADTFAIVMNAFLFASTFFILRPVLTMPLVLYSISGWNLSQEAILFLFVAATTILSRYLDNSEFQAIKSFSAVIFLSGGSFRIIFYGITAPVFWLLCTFMGTIYLIHRFSLNRDKKISKKTQQRQNQLFRLTLIQAAILGATLIGPAVIIIFAMAEWFPVADIC</sequence>
<keyword evidence="2" id="KW-1185">Reference proteome</keyword>
<reference evidence="3" key="1">
    <citation type="submission" date="2024-02" db="UniProtKB">
        <authorList>
            <consortium name="WormBaseParasite"/>
        </authorList>
    </citation>
    <scope>IDENTIFICATION</scope>
</reference>
<feature type="transmembrane region" description="Helical" evidence="1">
    <location>
        <begin position="12"/>
        <end position="36"/>
    </location>
</feature>
<proteinExistence type="predicted"/>
<keyword evidence="1" id="KW-1133">Transmembrane helix</keyword>
<feature type="transmembrane region" description="Helical" evidence="1">
    <location>
        <begin position="133"/>
        <end position="160"/>
    </location>
</feature>
<keyword evidence="1" id="KW-0812">Transmembrane</keyword>
<dbReference type="Pfam" id="PF10318">
    <property type="entry name" value="7TM_GPCR_Srh"/>
    <property type="match status" value="1"/>
</dbReference>
<evidence type="ECO:0000313" key="2">
    <source>
        <dbReference type="Proteomes" id="UP000887575"/>
    </source>
</evidence>
<name>A0AAF3EHG6_9BILA</name>
<dbReference type="Proteomes" id="UP000887575">
    <property type="component" value="Unassembled WGS sequence"/>
</dbReference>
<evidence type="ECO:0000313" key="3">
    <source>
        <dbReference type="WBParaSite" id="MBELARI_LOCUS13447"/>
    </source>
</evidence>
<dbReference type="WBParaSite" id="MBELARI_LOCUS13447">
    <property type="protein sequence ID" value="MBELARI_LOCUS13447"/>
    <property type="gene ID" value="MBELARI_LOCUS13447"/>
</dbReference>
<organism evidence="2 3">
    <name type="scientific">Mesorhabditis belari</name>
    <dbReference type="NCBI Taxonomy" id="2138241"/>
    <lineage>
        <taxon>Eukaryota</taxon>
        <taxon>Metazoa</taxon>
        <taxon>Ecdysozoa</taxon>
        <taxon>Nematoda</taxon>
        <taxon>Chromadorea</taxon>
        <taxon>Rhabditida</taxon>
        <taxon>Rhabditina</taxon>
        <taxon>Rhabditomorpha</taxon>
        <taxon>Rhabditoidea</taxon>
        <taxon>Rhabditidae</taxon>
        <taxon>Mesorhabditinae</taxon>
        <taxon>Mesorhabditis</taxon>
    </lineage>
</organism>
<feature type="transmembrane region" description="Helical" evidence="1">
    <location>
        <begin position="88"/>
        <end position="112"/>
    </location>
</feature>
<keyword evidence="1" id="KW-0472">Membrane</keyword>
<evidence type="ECO:0000256" key="1">
    <source>
        <dbReference type="SAM" id="Phobius"/>
    </source>
</evidence>
<feature type="transmembrane region" description="Helical" evidence="1">
    <location>
        <begin position="48"/>
        <end position="64"/>
    </location>
</feature>
<dbReference type="InterPro" id="IPR019422">
    <property type="entry name" value="7TM_GPCR_serpentine_rcpt_Srh"/>
</dbReference>
<protein>
    <submittedName>
        <fullName evidence="3">Uncharacterized protein</fullName>
    </submittedName>
</protein>